<dbReference type="EMBL" id="BQOL01000001">
    <property type="protein sequence ID" value="GKI18887.1"/>
    <property type="molecule type" value="Genomic_DNA"/>
</dbReference>
<evidence type="ECO:0000259" key="6">
    <source>
        <dbReference type="Pfam" id="PF08281"/>
    </source>
</evidence>
<evidence type="ECO:0000256" key="4">
    <source>
        <dbReference type="ARBA" id="ARBA00023163"/>
    </source>
</evidence>
<dbReference type="InterPro" id="IPR039425">
    <property type="entry name" value="RNA_pol_sigma-70-like"/>
</dbReference>
<evidence type="ECO:0000256" key="3">
    <source>
        <dbReference type="ARBA" id="ARBA00023082"/>
    </source>
</evidence>
<dbReference type="InterPro" id="IPR007627">
    <property type="entry name" value="RNA_pol_sigma70_r2"/>
</dbReference>
<keyword evidence="10" id="KW-1185">Reference proteome</keyword>
<evidence type="ECO:0000313" key="9">
    <source>
        <dbReference type="EMBL" id="MDU0261799.1"/>
    </source>
</evidence>
<dbReference type="GO" id="GO:0016987">
    <property type="term" value="F:sigma factor activity"/>
    <property type="evidence" value="ECO:0007669"/>
    <property type="project" value="UniProtKB-KW"/>
</dbReference>
<evidence type="ECO:0000313" key="7">
    <source>
        <dbReference type="EMBL" id="GKI18887.1"/>
    </source>
</evidence>
<proteinExistence type="inferred from homology"/>
<dbReference type="InterPro" id="IPR036388">
    <property type="entry name" value="WH-like_DNA-bd_sf"/>
</dbReference>
<dbReference type="NCBIfam" id="TIGR02937">
    <property type="entry name" value="sigma70-ECF"/>
    <property type="match status" value="1"/>
</dbReference>
<dbReference type="GO" id="GO:0006352">
    <property type="term" value="P:DNA-templated transcription initiation"/>
    <property type="evidence" value="ECO:0007669"/>
    <property type="project" value="InterPro"/>
</dbReference>
<evidence type="ECO:0000256" key="1">
    <source>
        <dbReference type="ARBA" id="ARBA00010641"/>
    </source>
</evidence>
<comment type="similarity">
    <text evidence="1">Belongs to the sigma-70 factor family. ECF subfamily.</text>
</comment>
<dbReference type="InterPro" id="IPR014327">
    <property type="entry name" value="RNA_pol_sigma70_bacteroid"/>
</dbReference>
<sequence length="194" mass="22935">MPERKKISDTCLLNRLVDGEMKAYEEIFVRYYPTLCAYARMYVKREETAENIVQDLMLWLWENRTVLCISTSLPKYLFGAVRNNCLTYLGHESIERRVLGNIRNKMCEQFEVPDFDVVEELRENIRAAVAELPASYREAFEMSRFQRKTYEEIAAVLEVSPKTVDYRIQQCLKILRVKLKDYLPLLTMLLVVNE</sequence>
<feature type="domain" description="RNA polymerase sigma-70 region 2" evidence="5">
    <location>
        <begin position="28"/>
        <end position="89"/>
    </location>
</feature>
<evidence type="ECO:0000313" key="11">
    <source>
        <dbReference type="Proteomes" id="UP001055105"/>
    </source>
</evidence>
<evidence type="ECO:0000259" key="5">
    <source>
        <dbReference type="Pfam" id="PF04542"/>
    </source>
</evidence>
<dbReference type="NCBIfam" id="TIGR02985">
    <property type="entry name" value="Sig70_bacteroi1"/>
    <property type="match status" value="1"/>
</dbReference>
<keyword evidence="4" id="KW-0804">Transcription</keyword>
<dbReference type="GO" id="GO:0003677">
    <property type="term" value="F:DNA binding"/>
    <property type="evidence" value="ECO:0007669"/>
    <property type="project" value="InterPro"/>
</dbReference>
<dbReference type="PANTHER" id="PTHR43133:SF46">
    <property type="entry name" value="RNA POLYMERASE SIGMA-70 FACTOR ECF SUBFAMILY"/>
    <property type="match status" value="1"/>
</dbReference>
<dbReference type="SUPFAM" id="SSF88946">
    <property type="entry name" value="Sigma2 domain of RNA polymerase sigma factors"/>
    <property type="match status" value="1"/>
</dbReference>
<keyword evidence="7" id="KW-0240">DNA-directed RNA polymerase</keyword>
<dbReference type="CDD" id="cd06171">
    <property type="entry name" value="Sigma70_r4"/>
    <property type="match status" value="1"/>
</dbReference>
<keyword evidence="2" id="KW-0805">Transcription regulation</keyword>
<keyword evidence="3" id="KW-0731">Sigma factor</keyword>
<name>A0A5B5VP86_9BACT</name>
<dbReference type="GO" id="GO:0000428">
    <property type="term" value="C:DNA-directed RNA polymerase complex"/>
    <property type="evidence" value="ECO:0007669"/>
    <property type="project" value="UniProtKB-KW"/>
</dbReference>
<protein>
    <submittedName>
        <fullName evidence="7 8">RNA polymerase sigma-70 factor</fullName>
    </submittedName>
</protein>
<dbReference type="AlphaFoldDB" id="A0A5B5VP86"/>
<dbReference type="EMBL" id="JAWDES010000006">
    <property type="protein sequence ID" value="MDU0261799.1"/>
    <property type="molecule type" value="Genomic_DNA"/>
</dbReference>
<dbReference type="Proteomes" id="UP000324870">
    <property type="component" value="Unassembled WGS sequence"/>
</dbReference>
<dbReference type="InterPro" id="IPR014284">
    <property type="entry name" value="RNA_pol_sigma-70_dom"/>
</dbReference>
<dbReference type="Gene3D" id="1.10.10.10">
    <property type="entry name" value="Winged helix-like DNA-binding domain superfamily/Winged helix DNA-binding domain"/>
    <property type="match status" value="1"/>
</dbReference>
<dbReference type="InterPro" id="IPR013324">
    <property type="entry name" value="RNA_pol_sigma_r3/r4-like"/>
</dbReference>
<dbReference type="InterPro" id="IPR013249">
    <property type="entry name" value="RNA_pol_sigma70_r4_t2"/>
</dbReference>
<reference evidence="7" key="2">
    <citation type="submission" date="2022-01" db="EMBL/GenBank/DDBJ databases">
        <title>Novel bile acid biosynthetic pathways are enriched in the microbiome of centenarians.</title>
        <authorList>
            <person name="Sato Y."/>
            <person name="Atarashi K."/>
            <person name="Plichta R.D."/>
            <person name="Arai Y."/>
            <person name="Sasajima S."/>
            <person name="Kearney M.S."/>
            <person name="Suda W."/>
            <person name="Takeshita K."/>
            <person name="Sasaki T."/>
            <person name="Okamoto S."/>
            <person name="Skelly N.A."/>
            <person name="Okamura Y."/>
            <person name="Vlamakis H."/>
            <person name="Li Y."/>
            <person name="Tanoue T."/>
            <person name="Takei H."/>
            <person name="Nittono H."/>
            <person name="Narushima S."/>
            <person name="Irie J."/>
            <person name="Itoh H."/>
            <person name="Moriya K."/>
            <person name="Sugiura Y."/>
            <person name="Suematsu M."/>
            <person name="Moritoki N."/>
            <person name="Shibata S."/>
            <person name="Littman R.D."/>
            <person name="Fischbach A.M."/>
            <person name="Uwamino Y."/>
            <person name="Inoue T."/>
            <person name="Honda A."/>
            <person name="Hattori M."/>
            <person name="Murai T."/>
            <person name="Xavier J.R."/>
            <person name="Hirose N."/>
            <person name="Honda K."/>
        </authorList>
    </citation>
    <scope>NUCLEOTIDE SEQUENCE</scope>
    <source>
        <strain evidence="7">CE91-St16</strain>
    </source>
</reference>
<dbReference type="EMBL" id="VVND01000009">
    <property type="protein sequence ID" value="KAA3159423.1"/>
    <property type="molecule type" value="Genomic_DNA"/>
</dbReference>
<gene>
    <name evidence="7" type="ORF">CE91St16_17950</name>
    <name evidence="8" type="ORF">F2A26_07165</name>
    <name evidence="9" type="ORF">RVH17_17090</name>
</gene>
<reference evidence="8 10" key="1">
    <citation type="journal article" date="2019" name="Nat. Med.">
        <title>A library of human gut bacterial isolates paired with longitudinal multiomics data enables mechanistic microbiome research.</title>
        <authorList>
            <person name="Poyet M."/>
            <person name="Groussin M."/>
            <person name="Gibbons S.M."/>
            <person name="Avila-Pacheco J."/>
            <person name="Jiang X."/>
            <person name="Kearney S.M."/>
            <person name="Perrotta A.R."/>
            <person name="Berdy B."/>
            <person name="Zhao S."/>
            <person name="Lieberman T.D."/>
            <person name="Swanson P.K."/>
            <person name="Smith M."/>
            <person name="Roesemann S."/>
            <person name="Alexander J.E."/>
            <person name="Rich S.A."/>
            <person name="Livny J."/>
            <person name="Vlamakis H."/>
            <person name="Clish C."/>
            <person name="Bullock K."/>
            <person name="Deik A."/>
            <person name="Scott J."/>
            <person name="Pierce K.A."/>
            <person name="Xavier R.J."/>
            <person name="Alm E.J."/>
        </authorList>
    </citation>
    <scope>NUCLEOTIDE SEQUENCE [LARGE SCALE GENOMIC DNA]</scope>
    <source>
        <strain evidence="8 10">BIOML-A1</strain>
    </source>
</reference>
<accession>A0A5B5VP86</accession>
<dbReference type="Proteomes" id="UP001055105">
    <property type="component" value="Unassembled WGS sequence"/>
</dbReference>
<dbReference type="Gene3D" id="1.10.1740.10">
    <property type="match status" value="1"/>
</dbReference>
<dbReference type="PANTHER" id="PTHR43133">
    <property type="entry name" value="RNA POLYMERASE ECF-TYPE SIGMA FACTO"/>
    <property type="match status" value="1"/>
</dbReference>
<comment type="caution">
    <text evidence="7">The sequence shown here is derived from an EMBL/GenBank/DDBJ whole genome shotgun (WGS) entry which is preliminary data.</text>
</comment>
<dbReference type="Pfam" id="PF08281">
    <property type="entry name" value="Sigma70_r4_2"/>
    <property type="match status" value="1"/>
</dbReference>
<dbReference type="RefSeq" id="WP_130062962.1">
    <property type="nucleotide sequence ID" value="NZ_AP025581.1"/>
</dbReference>
<dbReference type="Proteomes" id="UP001181347">
    <property type="component" value="Unassembled WGS sequence"/>
</dbReference>
<dbReference type="InterPro" id="IPR013325">
    <property type="entry name" value="RNA_pol_sigma_r2"/>
</dbReference>
<reference evidence="9" key="3">
    <citation type="submission" date="2023-10" db="EMBL/GenBank/DDBJ databases">
        <title>Genome Sequence of the Bacteria from From Gut Wall in Crohn's Disease.</title>
        <authorList>
            <person name="Rodriguez-Palacios A."/>
        </authorList>
    </citation>
    <scope>NUCLEOTIDE SEQUENCE</scope>
    <source>
        <strain evidence="9">CavFT-hAR58</strain>
    </source>
</reference>
<evidence type="ECO:0000313" key="8">
    <source>
        <dbReference type="EMBL" id="KAA3159423.1"/>
    </source>
</evidence>
<evidence type="ECO:0000313" key="10">
    <source>
        <dbReference type="Proteomes" id="UP000324870"/>
    </source>
</evidence>
<feature type="domain" description="RNA polymerase sigma factor 70 region 4 type 2" evidence="6">
    <location>
        <begin position="123"/>
        <end position="173"/>
    </location>
</feature>
<evidence type="ECO:0000256" key="2">
    <source>
        <dbReference type="ARBA" id="ARBA00023015"/>
    </source>
</evidence>
<organism evidence="7 11">
    <name type="scientific">Alistipes finegoldii</name>
    <dbReference type="NCBI Taxonomy" id="214856"/>
    <lineage>
        <taxon>Bacteria</taxon>
        <taxon>Pseudomonadati</taxon>
        <taxon>Bacteroidota</taxon>
        <taxon>Bacteroidia</taxon>
        <taxon>Bacteroidales</taxon>
        <taxon>Rikenellaceae</taxon>
        <taxon>Alistipes</taxon>
    </lineage>
</organism>
<dbReference type="Pfam" id="PF04542">
    <property type="entry name" value="Sigma70_r2"/>
    <property type="match status" value="1"/>
</dbReference>
<dbReference type="SUPFAM" id="SSF88659">
    <property type="entry name" value="Sigma3 and sigma4 domains of RNA polymerase sigma factors"/>
    <property type="match status" value="1"/>
</dbReference>